<proteinExistence type="predicted"/>
<accession>E6K018</accession>
<protein>
    <recommendedName>
        <fullName evidence="6">DUF2207 domain-containing protein</fullName>
    </recommendedName>
</protein>
<dbReference type="InterPro" id="IPR048389">
    <property type="entry name" value="YciQ-like_C"/>
</dbReference>
<evidence type="ECO:0000313" key="5">
    <source>
        <dbReference type="Proteomes" id="UP000004946"/>
    </source>
</evidence>
<dbReference type="InterPro" id="IPR018702">
    <property type="entry name" value="DUF2207"/>
</dbReference>
<organism evidence="4 5">
    <name type="scientific">Parascardovia denticolens DSM 10105 = JCM 12538</name>
    <dbReference type="NCBI Taxonomy" id="864564"/>
    <lineage>
        <taxon>Bacteria</taxon>
        <taxon>Bacillati</taxon>
        <taxon>Actinomycetota</taxon>
        <taxon>Actinomycetes</taxon>
        <taxon>Bifidobacteriales</taxon>
        <taxon>Bifidobacteriaceae</taxon>
        <taxon>Parascardovia</taxon>
    </lineage>
</organism>
<feature type="domain" description="Predicted membrane protein YciQ-like C-terminal" evidence="3">
    <location>
        <begin position="354"/>
        <end position="650"/>
    </location>
</feature>
<dbReference type="Pfam" id="PF20990">
    <property type="entry name" value="DUF2207_C"/>
    <property type="match status" value="1"/>
</dbReference>
<evidence type="ECO:0000259" key="3">
    <source>
        <dbReference type="Pfam" id="PF20990"/>
    </source>
</evidence>
<dbReference type="Pfam" id="PF09972">
    <property type="entry name" value="DUF2207"/>
    <property type="match status" value="1"/>
</dbReference>
<gene>
    <name evidence="4" type="ORF">HMPREF0620_0265</name>
</gene>
<comment type="caution">
    <text evidence="4">The sequence shown here is derived from an EMBL/GenBank/DDBJ whole genome shotgun (WGS) entry which is preliminary data.</text>
</comment>
<keyword evidence="1" id="KW-0812">Transmembrane</keyword>
<name>E6K018_PARDN</name>
<feature type="domain" description="DUF2207" evidence="2">
    <location>
        <begin position="53"/>
        <end position="278"/>
    </location>
</feature>
<keyword evidence="1" id="KW-1133">Transmembrane helix</keyword>
<reference evidence="4 5" key="1">
    <citation type="submission" date="2010-12" db="EMBL/GenBank/DDBJ databases">
        <authorList>
            <person name="Muzny D."/>
            <person name="Qin X."/>
            <person name="Buhay C."/>
            <person name="Dugan-Rocha S."/>
            <person name="Ding Y."/>
            <person name="Chen G."/>
            <person name="Hawes A."/>
            <person name="Holder M."/>
            <person name="Jhangiani S."/>
            <person name="Johnson A."/>
            <person name="Khan Z."/>
            <person name="Li Z."/>
            <person name="Liu W."/>
            <person name="Liu X."/>
            <person name="Perez L."/>
            <person name="Shen H."/>
            <person name="Wang Q."/>
            <person name="Watt J."/>
            <person name="Xi L."/>
            <person name="Xin Y."/>
            <person name="Zhou J."/>
            <person name="Deng J."/>
            <person name="Jiang H."/>
            <person name="Liu Y."/>
            <person name="Qu J."/>
            <person name="Song X.-Z."/>
            <person name="Zhang L."/>
            <person name="Villasana D."/>
            <person name="Johnson A."/>
            <person name="Liu J."/>
            <person name="Liyanage D."/>
            <person name="Lorensuhewa L."/>
            <person name="Robinson T."/>
            <person name="Song A."/>
            <person name="Song B.-B."/>
            <person name="Dinh H."/>
            <person name="Thornton R."/>
            <person name="Coyle M."/>
            <person name="Francisco L."/>
            <person name="Jackson L."/>
            <person name="Javaid M."/>
            <person name="Korchina V."/>
            <person name="Kovar C."/>
            <person name="Mata R."/>
            <person name="Mathew T."/>
            <person name="Ngo R."/>
            <person name="Nguyen L."/>
            <person name="Nguyen N."/>
            <person name="Okwuonu G."/>
            <person name="Ongeri F."/>
            <person name="Pham C."/>
            <person name="Simmons D."/>
            <person name="Wilczek-Boney K."/>
            <person name="Hale W."/>
            <person name="Jakkamsetti A."/>
            <person name="Pham P."/>
            <person name="Ruth R."/>
            <person name="San Lucas F."/>
            <person name="Warren J."/>
            <person name="Zhang J."/>
            <person name="Zhao Z."/>
            <person name="Zhou C."/>
            <person name="Zhu D."/>
            <person name="Lee S."/>
            <person name="Bess C."/>
            <person name="Blankenburg K."/>
            <person name="Forbes L."/>
            <person name="Fu Q."/>
            <person name="Gubbala S."/>
            <person name="Hirani K."/>
            <person name="Jayaseelan J.C."/>
            <person name="Lara F."/>
            <person name="Munidasa M."/>
            <person name="Palculict T."/>
            <person name="Patil S."/>
            <person name="Pu L.-L."/>
            <person name="Saada N."/>
            <person name="Tang L."/>
            <person name="Weissenberger G."/>
            <person name="Zhu Y."/>
            <person name="Hemphill L."/>
            <person name="Shang Y."/>
            <person name="Youmans B."/>
            <person name="Ayvaz T."/>
            <person name="Ross M."/>
            <person name="Santibanez J."/>
            <person name="Aqrawi P."/>
            <person name="Gross S."/>
            <person name="Joshi V."/>
            <person name="Fowler G."/>
            <person name="Nazareth L."/>
            <person name="Reid J."/>
            <person name="Worley K."/>
            <person name="Petrosino J."/>
            <person name="Highlander S."/>
            <person name="Gibbs R."/>
        </authorList>
    </citation>
    <scope>NUCLEOTIDE SEQUENCE [LARGE SCALE GENOMIC DNA]</scope>
    <source>
        <strain evidence="4 5">DSM 10105</strain>
    </source>
</reference>
<evidence type="ECO:0000313" key="4">
    <source>
        <dbReference type="EMBL" id="EFT83260.1"/>
    </source>
</evidence>
<evidence type="ECO:0000256" key="1">
    <source>
        <dbReference type="SAM" id="Phobius"/>
    </source>
</evidence>
<evidence type="ECO:0008006" key="6">
    <source>
        <dbReference type="Google" id="ProtNLM"/>
    </source>
</evidence>
<dbReference type="eggNOG" id="COG4907">
    <property type="taxonomic scope" value="Bacteria"/>
</dbReference>
<feature type="transmembrane region" description="Helical" evidence="1">
    <location>
        <begin position="320"/>
        <end position="342"/>
    </location>
</feature>
<feature type="transmembrane region" description="Helical" evidence="1">
    <location>
        <begin position="544"/>
        <end position="563"/>
    </location>
</feature>
<dbReference type="EMBL" id="AEON01000001">
    <property type="protein sequence ID" value="EFT83260.1"/>
    <property type="molecule type" value="Genomic_DNA"/>
</dbReference>
<evidence type="ECO:0000259" key="2">
    <source>
        <dbReference type="Pfam" id="PF09972"/>
    </source>
</evidence>
<sequence>MKGWKSMKSSRSRYALSKAILTTVVVALIAVFYLIFAAVQSSSEQSGGMVYQNMDYQAWLLKNGDIQVKEKVTIDLSDRGRVWRQLFSHYTLSADKATAISDVSVSEIVDGEEVPYRQVDYRDTEADIIDEDQWNEKASNTWYLVPLTGDDPDPLSSHGLDPIPPSLKIGESKQVELGWNIPVTDSGTRTFQISLTFKNAVTAYTDANKLLWEIIDSSNTVPVKHLQGRIFFPSGTDKSWGWYHFSGQSTSRRGKDGSLIFTAENIRPYQYLDILAMFQTPGMEVSRKTTDKTVSTTVESERRAFEHDQSRRRGEAIRNLALIIVPAVLIILLSVASIVNAIRAYRANRYKPTGEYVRDVPLDIPATEAAAVYQSLQVSQGIPTDANVEKRQMAALLLSLISKGAVAVYPGSPDYYQGLDPLNPSKERIGKAMLTAAAAGQEGSSSSLDQKSGSFQITYVVVPDEEWKGMPGKADSLSDEEELLRSIFLEVSQEIGPAFSGDDLKFLLRGGTLAAKSIRQLNALLESDSSKRRRYLSDRAPRNLTWPVSLLALSSVVSAFALTLWFSPFAYFLVLGLAGIFVARFAWAYGRVDAVLPGGEKILHQVERLSNYLRDFSDFTDRGVEELVLWDDYLVYAAAFGMSKEVMKQFRQVLPSLGKVTAADMGAVSTGWIWAPNYMFGLSTPSFGPSDVTGGDQSGLMPGGEWSFGGFSNDLAGAGLSSLTDFSDFGSAFSDSLSSFGGTVADAINTINATSGASGSGGGGGGGFSGGGFSGGGGGGGGGSFGGR</sequence>
<keyword evidence="5" id="KW-1185">Reference proteome</keyword>
<dbReference type="HOGENOM" id="CLU_022361_0_0_11"/>
<dbReference type="Proteomes" id="UP000004946">
    <property type="component" value="Chromosome"/>
</dbReference>
<feature type="transmembrane region" description="Helical" evidence="1">
    <location>
        <begin position="569"/>
        <end position="587"/>
    </location>
</feature>
<keyword evidence="1" id="KW-0472">Membrane</keyword>
<dbReference type="AlphaFoldDB" id="E6K018"/>